<organism evidence="1">
    <name type="scientific">Rhizophora mucronata</name>
    <name type="common">Asiatic mangrove</name>
    <dbReference type="NCBI Taxonomy" id="61149"/>
    <lineage>
        <taxon>Eukaryota</taxon>
        <taxon>Viridiplantae</taxon>
        <taxon>Streptophyta</taxon>
        <taxon>Embryophyta</taxon>
        <taxon>Tracheophyta</taxon>
        <taxon>Spermatophyta</taxon>
        <taxon>Magnoliopsida</taxon>
        <taxon>eudicotyledons</taxon>
        <taxon>Gunneridae</taxon>
        <taxon>Pentapetalae</taxon>
        <taxon>rosids</taxon>
        <taxon>fabids</taxon>
        <taxon>Malpighiales</taxon>
        <taxon>Rhizophoraceae</taxon>
        <taxon>Rhizophora</taxon>
    </lineage>
</organism>
<evidence type="ECO:0000313" key="1">
    <source>
        <dbReference type="EMBL" id="MBW87034.1"/>
    </source>
</evidence>
<dbReference type="AlphaFoldDB" id="A0A2P2J0N0"/>
<name>A0A2P2J0N0_RHIMU</name>
<reference evidence="1" key="1">
    <citation type="submission" date="2018-02" db="EMBL/GenBank/DDBJ databases">
        <title>Rhizophora mucronata_Transcriptome.</title>
        <authorList>
            <person name="Meera S.P."/>
            <person name="Sreeshan A."/>
            <person name="Augustine A."/>
        </authorList>
    </citation>
    <scope>NUCLEOTIDE SEQUENCE</scope>
    <source>
        <tissue evidence="1">Leaf</tissue>
    </source>
</reference>
<sequence length="44" mass="5356">MVLKSYDKVITFKYGILKFVVMKSVVSSHFLEKYFYFSWWVHSS</sequence>
<accession>A0A2P2J0N0</accession>
<proteinExistence type="predicted"/>
<dbReference type="EMBL" id="GGEC01006551">
    <property type="protein sequence ID" value="MBW87034.1"/>
    <property type="molecule type" value="Transcribed_RNA"/>
</dbReference>
<protein>
    <submittedName>
        <fullName evidence="1">Uncharacterized protein</fullName>
    </submittedName>
</protein>